<gene>
    <name evidence="3" type="ORF">DCC81_20380</name>
</gene>
<dbReference type="Proteomes" id="UP000244450">
    <property type="component" value="Unassembled WGS sequence"/>
</dbReference>
<dbReference type="Pfam" id="PF01757">
    <property type="entry name" value="Acyl_transf_3"/>
    <property type="match status" value="1"/>
</dbReference>
<accession>A0A2T7BCI4</accession>
<dbReference type="RefSeq" id="WP_108688532.1">
    <property type="nucleotide sequence ID" value="NZ_QCYK01000003.1"/>
</dbReference>
<keyword evidence="3" id="KW-0012">Acyltransferase</keyword>
<evidence type="ECO:0000313" key="3">
    <source>
        <dbReference type="EMBL" id="PUZ22787.1"/>
    </source>
</evidence>
<keyword evidence="3" id="KW-0808">Transferase</keyword>
<protein>
    <submittedName>
        <fullName evidence="3">Acyltransferase</fullName>
    </submittedName>
</protein>
<reference evidence="3 4" key="1">
    <citation type="submission" date="2018-04" db="EMBL/GenBank/DDBJ databases">
        <title>Chitinophaga fuyangensis sp. nov., isolated from soil in a chemical factory.</title>
        <authorList>
            <person name="Chen K."/>
        </authorList>
    </citation>
    <scope>NUCLEOTIDE SEQUENCE [LARGE SCALE GENOMIC DNA]</scope>
    <source>
        <strain evidence="3 4">LY-1</strain>
    </source>
</reference>
<feature type="transmembrane region" description="Helical" evidence="1">
    <location>
        <begin position="305"/>
        <end position="326"/>
    </location>
</feature>
<feature type="transmembrane region" description="Helical" evidence="1">
    <location>
        <begin position="86"/>
        <end position="105"/>
    </location>
</feature>
<dbReference type="InterPro" id="IPR050879">
    <property type="entry name" value="Acyltransferase_3"/>
</dbReference>
<evidence type="ECO:0000259" key="2">
    <source>
        <dbReference type="Pfam" id="PF01757"/>
    </source>
</evidence>
<keyword evidence="1" id="KW-1133">Transmembrane helix</keyword>
<feature type="transmembrane region" description="Helical" evidence="1">
    <location>
        <begin position="175"/>
        <end position="193"/>
    </location>
</feature>
<feature type="transmembrane region" description="Helical" evidence="1">
    <location>
        <begin position="241"/>
        <end position="259"/>
    </location>
</feature>
<organism evidence="3 4">
    <name type="scientific">Chitinophaga parva</name>
    <dbReference type="NCBI Taxonomy" id="2169414"/>
    <lineage>
        <taxon>Bacteria</taxon>
        <taxon>Pseudomonadati</taxon>
        <taxon>Bacteroidota</taxon>
        <taxon>Chitinophagia</taxon>
        <taxon>Chitinophagales</taxon>
        <taxon>Chitinophagaceae</taxon>
        <taxon>Chitinophaga</taxon>
    </lineage>
</organism>
<feature type="transmembrane region" description="Helical" evidence="1">
    <location>
        <begin position="117"/>
        <end position="135"/>
    </location>
</feature>
<keyword evidence="1" id="KW-0472">Membrane</keyword>
<feature type="transmembrane region" description="Helical" evidence="1">
    <location>
        <begin position="213"/>
        <end position="229"/>
    </location>
</feature>
<evidence type="ECO:0000256" key="1">
    <source>
        <dbReference type="SAM" id="Phobius"/>
    </source>
</evidence>
<dbReference type="InterPro" id="IPR002656">
    <property type="entry name" value="Acyl_transf_3_dom"/>
</dbReference>
<evidence type="ECO:0000313" key="4">
    <source>
        <dbReference type="Proteomes" id="UP000244450"/>
    </source>
</evidence>
<sequence>MNANSTTTRPHFMILDGLRGVAALQVVLFHLCETHAPEPVNLIINHGYLAVDFFFLLSGFVIGYAYDNRWGQMTVAGFFKRRLIRLQPMVVMGSVIGAICFYWGTSPAFPIIASVPAWKVIACMLLGATLLPLPVSQDIRGWSEMHPLDGPAWSLYFEYIGNILYALVVRHFPKFLLGVLVVLSAGALVYQTVCSGQGDVIGGWALDWKQTGIGFSRLCYPFFAGLLLYRAAQLTHVKNAFLWCSLLLLFVLAFPRLGGLEHPWMNGLYESAVIILVFPLIIYMGASGAVLTGKAARFCKFLGNISYPIYITHYPFIYIYTGWISATHKSLAQAWPVAALVFFGSIAVAYACLKWYDEPVRRWLQKKWA</sequence>
<feature type="transmembrane region" description="Helical" evidence="1">
    <location>
        <begin position="271"/>
        <end position="293"/>
    </location>
</feature>
<feature type="domain" description="Acyltransferase 3" evidence="2">
    <location>
        <begin position="15"/>
        <end position="352"/>
    </location>
</feature>
<keyword evidence="1" id="KW-0812">Transmembrane</keyword>
<dbReference type="AlphaFoldDB" id="A0A2T7BCI4"/>
<proteinExistence type="predicted"/>
<dbReference type="OrthoDB" id="9796461at2"/>
<feature type="transmembrane region" description="Helical" evidence="1">
    <location>
        <begin position="43"/>
        <end position="66"/>
    </location>
</feature>
<comment type="caution">
    <text evidence="3">The sequence shown here is derived from an EMBL/GenBank/DDBJ whole genome shotgun (WGS) entry which is preliminary data.</text>
</comment>
<keyword evidence="4" id="KW-1185">Reference proteome</keyword>
<feature type="transmembrane region" description="Helical" evidence="1">
    <location>
        <begin position="332"/>
        <end position="353"/>
    </location>
</feature>
<name>A0A2T7BCI4_9BACT</name>
<dbReference type="GO" id="GO:0016747">
    <property type="term" value="F:acyltransferase activity, transferring groups other than amino-acyl groups"/>
    <property type="evidence" value="ECO:0007669"/>
    <property type="project" value="InterPro"/>
</dbReference>
<dbReference type="PANTHER" id="PTHR23028">
    <property type="entry name" value="ACETYLTRANSFERASE"/>
    <property type="match status" value="1"/>
</dbReference>
<dbReference type="EMBL" id="QCYK01000003">
    <property type="protein sequence ID" value="PUZ22787.1"/>
    <property type="molecule type" value="Genomic_DNA"/>
</dbReference>
<dbReference type="PANTHER" id="PTHR23028:SF134">
    <property type="entry name" value="PUTATIVE (AFU_ORTHOLOGUE AFUA_4G08520)-RELATED"/>
    <property type="match status" value="1"/>
</dbReference>